<accession>A0ABS5MT55</accession>
<name>A0ABS5MT55_9PSED</name>
<protein>
    <submittedName>
        <fullName evidence="2">Helix-turn-helix transcriptional regulator</fullName>
    </submittedName>
</protein>
<sequence length="155" mass="16662">MSLKKEIAGVVRAVRTARGLDYGDLAKVSVKANIAKLEQGGSNITLNKLSELSEALDFDAVALLALCIAVQKDEPFEVTIKRATAQLDEFRNEGGEELLQSQFAGKTLVKRSRGKPGNARAADAVKELKASGLSQAEAAVRLGLAKSTVHRYWHS</sequence>
<dbReference type="PROSITE" id="PS50943">
    <property type="entry name" value="HTH_CROC1"/>
    <property type="match status" value="1"/>
</dbReference>
<evidence type="ECO:0000259" key="1">
    <source>
        <dbReference type="PROSITE" id="PS50943"/>
    </source>
</evidence>
<reference evidence="2 3" key="1">
    <citation type="submission" date="2021-04" db="EMBL/GenBank/DDBJ databases">
        <title>Pseudomonas rustica sp. nov. isolated from raw milk.</title>
        <authorList>
            <person name="Fiedler G."/>
            <person name="Gieschler S."/>
            <person name="Kabisch J."/>
            <person name="Grimmler C."/>
            <person name="Brinks E."/>
            <person name="Wagner N."/>
            <person name="Hetzer B."/>
            <person name="Franz C.M.A.P."/>
            <person name="Boehnlein C."/>
        </authorList>
    </citation>
    <scope>NUCLEOTIDE SEQUENCE [LARGE SCALE GENOMIC DNA]</scope>
    <source>
        <strain evidence="2 3">MBT-4</strain>
    </source>
</reference>
<dbReference type="EMBL" id="JAGYHF010000001">
    <property type="protein sequence ID" value="MBS4076802.1"/>
    <property type="molecule type" value="Genomic_DNA"/>
</dbReference>
<evidence type="ECO:0000313" key="2">
    <source>
        <dbReference type="EMBL" id="MBS4076802.1"/>
    </source>
</evidence>
<gene>
    <name evidence="2" type="ORF">KFS80_00675</name>
</gene>
<evidence type="ECO:0000313" key="3">
    <source>
        <dbReference type="Proteomes" id="UP000676035"/>
    </source>
</evidence>
<dbReference type="SUPFAM" id="SSF47413">
    <property type="entry name" value="lambda repressor-like DNA-binding domains"/>
    <property type="match status" value="1"/>
</dbReference>
<dbReference type="Gene3D" id="1.10.260.40">
    <property type="entry name" value="lambda repressor-like DNA-binding domains"/>
    <property type="match status" value="1"/>
</dbReference>
<proteinExistence type="predicted"/>
<comment type="caution">
    <text evidence="2">The sequence shown here is derived from an EMBL/GenBank/DDBJ whole genome shotgun (WGS) entry which is preliminary data.</text>
</comment>
<dbReference type="Proteomes" id="UP000676035">
    <property type="component" value="Unassembled WGS sequence"/>
</dbReference>
<feature type="domain" description="HTH cro/C1-type" evidence="1">
    <location>
        <begin position="11"/>
        <end position="63"/>
    </location>
</feature>
<dbReference type="InterPro" id="IPR010982">
    <property type="entry name" value="Lambda_DNA-bd_dom_sf"/>
</dbReference>
<organism evidence="2 3">
    <name type="scientific">Pseudomonas rustica</name>
    <dbReference type="NCBI Taxonomy" id="2827099"/>
    <lineage>
        <taxon>Bacteria</taxon>
        <taxon>Pseudomonadati</taxon>
        <taxon>Pseudomonadota</taxon>
        <taxon>Gammaproteobacteria</taxon>
        <taxon>Pseudomonadales</taxon>
        <taxon>Pseudomonadaceae</taxon>
        <taxon>Pseudomonas</taxon>
    </lineage>
</organism>
<keyword evidence="3" id="KW-1185">Reference proteome</keyword>
<dbReference type="InterPro" id="IPR001387">
    <property type="entry name" value="Cro/C1-type_HTH"/>
</dbReference>
<dbReference type="RefSeq" id="WP_042562161.1">
    <property type="nucleotide sequence ID" value="NZ_JAGYHF010000001.1"/>
</dbReference>